<feature type="non-terminal residue" evidence="1">
    <location>
        <position position="290"/>
    </location>
</feature>
<accession>A0ACC1HCT7</accession>
<organism evidence="1 2">
    <name type="scientific">Spiromyces aspiralis</name>
    <dbReference type="NCBI Taxonomy" id="68401"/>
    <lineage>
        <taxon>Eukaryota</taxon>
        <taxon>Fungi</taxon>
        <taxon>Fungi incertae sedis</taxon>
        <taxon>Zoopagomycota</taxon>
        <taxon>Kickxellomycotina</taxon>
        <taxon>Kickxellomycetes</taxon>
        <taxon>Kickxellales</taxon>
        <taxon>Kickxellaceae</taxon>
        <taxon>Spiromyces</taxon>
    </lineage>
</organism>
<dbReference type="EMBL" id="JAMZIH010006833">
    <property type="protein sequence ID" value="KAJ1673533.1"/>
    <property type="molecule type" value="Genomic_DNA"/>
</dbReference>
<comment type="caution">
    <text evidence="1">The sequence shown here is derived from an EMBL/GenBank/DDBJ whole genome shotgun (WGS) entry which is preliminary data.</text>
</comment>
<gene>
    <name evidence="1" type="primary">lsb6_1</name>
    <name evidence="1" type="ORF">EV182_005049</name>
</gene>
<feature type="non-terminal residue" evidence="1">
    <location>
        <position position="1"/>
    </location>
</feature>
<dbReference type="Proteomes" id="UP001145114">
    <property type="component" value="Unassembled WGS sequence"/>
</dbReference>
<evidence type="ECO:0000313" key="1">
    <source>
        <dbReference type="EMBL" id="KAJ1673533.1"/>
    </source>
</evidence>
<protein>
    <submittedName>
        <fullName evidence="1">Phosphatidylinositol 4-kinase</fullName>
        <ecNumber evidence="1">2.7.1.67</ecNumber>
    </submittedName>
</protein>
<evidence type="ECO:0000313" key="2">
    <source>
        <dbReference type="Proteomes" id="UP001145114"/>
    </source>
</evidence>
<reference evidence="1" key="1">
    <citation type="submission" date="2022-06" db="EMBL/GenBank/DDBJ databases">
        <title>Phylogenomic reconstructions and comparative analyses of Kickxellomycotina fungi.</title>
        <authorList>
            <person name="Reynolds N.K."/>
            <person name="Stajich J.E."/>
            <person name="Barry K."/>
            <person name="Grigoriev I.V."/>
            <person name="Crous P."/>
            <person name="Smith M.E."/>
        </authorList>
    </citation>
    <scope>NUCLEOTIDE SEQUENCE</scope>
    <source>
        <strain evidence="1">RSA 2271</strain>
    </source>
</reference>
<keyword evidence="2" id="KW-1185">Reference proteome</keyword>
<sequence>ISRELLLRTRITTSSSENTLYYNAAITQLPFHVHIAAIDNGLAFPFKHPDEWRSYPYGWLCLPSSLIDRPFSSAIRAHLLPVLCDPVWWTQTVEALRGVFSLDSDFNERMFSRQIGIIKAQALNIIRTLLSPGQGPMDLCRRPLLIIDEVSVKSDLADYYYSNTACWVTVQNNTPVGSAQRELFAASSGQESPSRRRGVPKSNRNNEISHSLSGSAPANFSVDDLHLHTTVNTPLHHAPRVETSLRRIHSIPNCKSPSSDSGGNLPHNGLRGSDGNGDGHPIEVPASPRT</sequence>
<dbReference type="EC" id="2.7.1.67" evidence="1"/>
<keyword evidence="1" id="KW-0808">Transferase</keyword>
<name>A0ACC1HCT7_9FUNG</name>
<proteinExistence type="predicted"/>